<feature type="transmembrane region" description="Helical" evidence="7">
    <location>
        <begin position="153"/>
        <end position="185"/>
    </location>
</feature>
<evidence type="ECO:0000256" key="5">
    <source>
        <dbReference type="ARBA" id="ARBA00022989"/>
    </source>
</evidence>
<evidence type="ECO:0000313" key="8">
    <source>
        <dbReference type="EMBL" id="GGY34160.1"/>
    </source>
</evidence>
<evidence type="ECO:0000313" key="10">
    <source>
        <dbReference type="Proteomes" id="UP000292307"/>
    </source>
</evidence>
<keyword evidence="10" id="KW-1185">Reference proteome</keyword>
<evidence type="ECO:0000256" key="2">
    <source>
        <dbReference type="ARBA" id="ARBA00007430"/>
    </source>
</evidence>
<comment type="similarity">
    <text evidence="2">Belongs to the polysaccharide synthase family.</text>
</comment>
<sequence length="478" mass="50924">MASARRTFLVSFGERYTLLLVGVVGTMIIARMLPPAEIGIFSIGAVLVGLAQVVRDFGVGQYVVAAKTLSQEQLRAALGVAVGSAWTLAVLIAVLSGVMADFYAQPRLREVMRLLAVNFLLVPFTALTLSFLRRQLRVSAIYLINTTHSVVQLVSTVWLAALGFGCLSLAWGTVAAALAALMVSLPLRPAELPWLPRLRGARAVLGFSFYATGGNMADEAGVAAPDLVMGKLLGAEAVATFGKAQALLNLFSQAVTSAVSPVLLPLFAGQARDGRDLRATYLLTVSCMTGIAWPFFVLLGVLALPVVNLVYGEQWDAAAPLIRIMCCSSALYSMFIMARYLFIATGHVRDQAWLDTVSVMVRVLLVLPAALFGLHWVALAIVGGAIFRCWLTWRYLSRLAGINAAALCRAVSRSAALAALTAVAPVAALAMMQPGPAQLAVASSAATVLWLVGVLAFRHPLAGELEFAWRSVRRRNAV</sequence>
<keyword evidence="3" id="KW-1003">Cell membrane</keyword>
<feature type="transmembrane region" description="Helical" evidence="7">
    <location>
        <begin position="16"/>
        <end position="34"/>
    </location>
</feature>
<dbReference type="EMBL" id="CP036401">
    <property type="protein sequence ID" value="QBI01623.1"/>
    <property type="molecule type" value="Genomic_DNA"/>
</dbReference>
<dbReference type="Proteomes" id="UP000292307">
    <property type="component" value="Chromosome"/>
</dbReference>
<evidence type="ECO:0000313" key="9">
    <source>
        <dbReference type="EMBL" id="QBI01623.1"/>
    </source>
</evidence>
<accession>A0A411WY46</accession>
<dbReference type="OrthoDB" id="5486360at2"/>
<keyword evidence="6 7" id="KW-0472">Membrane</keyword>
<evidence type="ECO:0000256" key="7">
    <source>
        <dbReference type="SAM" id="Phobius"/>
    </source>
</evidence>
<gene>
    <name evidence="9" type="ORF">EYF70_12790</name>
    <name evidence="8" type="ORF">GCM10007387_15100</name>
</gene>
<feature type="transmembrane region" description="Helical" evidence="7">
    <location>
        <begin position="317"/>
        <end position="340"/>
    </location>
</feature>
<comment type="subcellular location">
    <subcellularLocation>
        <location evidence="1">Cell membrane</location>
        <topology evidence="1">Multi-pass membrane protein</topology>
    </subcellularLocation>
</comment>
<feature type="transmembrane region" description="Helical" evidence="7">
    <location>
        <begin position="40"/>
        <end position="64"/>
    </location>
</feature>
<dbReference type="Pfam" id="PF13440">
    <property type="entry name" value="Polysacc_synt_3"/>
    <property type="match status" value="1"/>
</dbReference>
<dbReference type="Proteomes" id="UP000628442">
    <property type="component" value="Unassembled WGS sequence"/>
</dbReference>
<feature type="transmembrane region" description="Helical" evidence="7">
    <location>
        <begin position="281"/>
        <end position="311"/>
    </location>
</feature>
<evidence type="ECO:0000256" key="4">
    <source>
        <dbReference type="ARBA" id="ARBA00022692"/>
    </source>
</evidence>
<reference evidence="8" key="3">
    <citation type="submission" date="2022-12" db="EMBL/GenBank/DDBJ databases">
        <authorList>
            <person name="Sun Q."/>
            <person name="Kim S."/>
        </authorList>
    </citation>
    <scope>NUCLEOTIDE SEQUENCE</scope>
    <source>
        <strain evidence="8">KCTC 12343</strain>
    </source>
</reference>
<organism evidence="8 11">
    <name type="scientific">Pseudoduganella albidiflava</name>
    <dbReference type="NCBI Taxonomy" id="321983"/>
    <lineage>
        <taxon>Bacteria</taxon>
        <taxon>Pseudomonadati</taxon>
        <taxon>Pseudomonadota</taxon>
        <taxon>Betaproteobacteria</taxon>
        <taxon>Burkholderiales</taxon>
        <taxon>Oxalobacteraceae</taxon>
        <taxon>Telluria group</taxon>
        <taxon>Pseudoduganella</taxon>
    </lineage>
</organism>
<keyword evidence="4 7" id="KW-0812">Transmembrane</keyword>
<dbReference type="InterPro" id="IPR050833">
    <property type="entry name" value="Poly_Biosynth_Transport"/>
</dbReference>
<keyword evidence="5 7" id="KW-1133">Transmembrane helix</keyword>
<feature type="transmembrane region" description="Helical" evidence="7">
    <location>
        <begin position="250"/>
        <end position="269"/>
    </location>
</feature>
<dbReference type="PANTHER" id="PTHR30250">
    <property type="entry name" value="PST FAMILY PREDICTED COLANIC ACID TRANSPORTER"/>
    <property type="match status" value="1"/>
</dbReference>
<dbReference type="PANTHER" id="PTHR30250:SF10">
    <property type="entry name" value="LIPOPOLYSACCHARIDE BIOSYNTHESIS PROTEIN WZXC"/>
    <property type="match status" value="1"/>
</dbReference>
<reference evidence="8" key="1">
    <citation type="journal article" date="2014" name="Int. J. Syst. Evol. Microbiol.">
        <title>Complete genome sequence of Corynebacterium casei LMG S-19264T (=DSM 44701T), isolated from a smear-ripened cheese.</title>
        <authorList>
            <consortium name="US DOE Joint Genome Institute (JGI-PGF)"/>
            <person name="Walter F."/>
            <person name="Albersmeier A."/>
            <person name="Kalinowski J."/>
            <person name="Ruckert C."/>
        </authorList>
    </citation>
    <scope>NUCLEOTIDE SEQUENCE</scope>
    <source>
        <strain evidence="8">KCTC 12343</strain>
    </source>
</reference>
<feature type="transmembrane region" description="Helical" evidence="7">
    <location>
        <begin position="76"/>
        <end position="99"/>
    </location>
</feature>
<proteinExistence type="inferred from homology"/>
<evidence type="ECO:0000256" key="3">
    <source>
        <dbReference type="ARBA" id="ARBA00022475"/>
    </source>
</evidence>
<dbReference type="AlphaFoldDB" id="A0A411WY46"/>
<evidence type="ECO:0000256" key="1">
    <source>
        <dbReference type="ARBA" id="ARBA00004651"/>
    </source>
</evidence>
<name>A0A411WY46_9BURK</name>
<protein>
    <submittedName>
        <fullName evidence="8">Lipopolysaccharide biosynthesis protein</fullName>
    </submittedName>
</protein>
<reference evidence="9 10" key="2">
    <citation type="submission" date="2019-02" db="EMBL/GenBank/DDBJ databases">
        <title>Draft Genome Sequences of Six Type Strains of the Genus Massilia.</title>
        <authorList>
            <person name="Miess H."/>
            <person name="Frediansyhah A."/>
            <person name="Gross H."/>
        </authorList>
    </citation>
    <scope>NUCLEOTIDE SEQUENCE [LARGE SCALE GENOMIC DNA]</scope>
    <source>
        <strain evidence="9 10">DSM 17472</strain>
    </source>
</reference>
<feature type="transmembrane region" description="Helical" evidence="7">
    <location>
        <begin position="111"/>
        <end position="132"/>
    </location>
</feature>
<dbReference type="EMBL" id="BMWV01000003">
    <property type="protein sequence ID" value="GGY34160.1"/>
    <property type="molecule type" value="Genomic_DNA"/>
</dbReference>
<dbReference type="RefSeq" id="WP_131145743.1">
    <property type="nucleotide sequence ID" value="NZ_BMWV01000003.1"/>
</dbReference>
<evidence type="ECO:0000313" key="11">
    <source>
        <dbReference type="Proteomes" id="UP000628442"/>
    </source>
</evidence>
<feature type="transmembrane region" description="Helical" evidence="7">
    <location>
        <begin position="438"/>
        <end position="457"/>
    </location>
</feature>
<dbReference type="GO" id="GO:0005886">
    <property type="term" value="C:plasma membrane"/>
    <property type="evidence" value="ECO:0007669"/>
    <property type="project" value="UniProtKB-SubCell"/>
</dbReference>
<evidence type="ECO:0000256" key="6">
    <source>
        <dbReference type="ARBA" id="ARBA00023136"/>
    </source>
</evidence>